<proteinExistence type="predicted"/>
<dbReference type="SUPFAM" id="SSF54236">
    <property type="entry name" value="Ubiquitin-like"/>
    <property type="match status" value="1"/>
</dbReference>
<feature type="domain" description="Ras-associating" evidence="1">
    <location>
        <begin position="5"/>
        <end position="65"/>
    </location>
</feature>
<dbReference type="InterPro" id="IPR000159">
    <property type="entry name" value="RA_dom"/>
</dbReference>
<evidence type="ECO:0000259" key="1">
    <source>
        <dbReference type="Pfam" id="PF00788"/>
    </source>
</evidence>
<dbReference type="InterPro" id="IPR029071">
    <property type="entry name" value="Ubiquitin-like_domsf"/>
</dbReference>
<dbReference type="Proteomes" id="UP000281553">
    <property type="component" value="Unassembled WGS sequence"/>
</dbReference>
<reference evidence="2 3" key="1">
    <citation type="submission" date="2018-11" db="EMBL/GenBank/DDBJ databases">
        <authorList>
            <consortium name="Pathogen Informatics"/>
        </authorList>
    </citation>
    <scope>NUCLEOTIDE SEQUENCE [LARGE SCALE GENOMIC DNA]</scope>
</reference>
<name>A0A3P7LLH6_DIBLA</name>
<dbReference type="PANTHER" id="PTHR10398:SF2">
    <property type="entry name" value="AFADIN"/>
    <property type="match status" value="1"/>
</dbReference>
<dbReference type="GO" id="GO:0007165">
    <property type="term" value="P:signal transduction"/>
    <property type="evidence" value="ECO:0007669"/>
    <property type="project" value="InterPro"/>
</dbReference>
<organism evidence="2 3">
    <name type="scientific">Dibothriocephalus latus</name>
    <name type="common">Fish tapeworm</name>
    <name type="synonym">Diphyllobothrium latum</name>
    <dbReference type="NCBI Taxonomy" id="60516"/>
    <lineage>
        <taxon>Eukaryota</taxon>
        <taxon>Metazoa</taxon>
        <taxon>Spiralia</taxon>
        <taxon>Lophotrochozoa</taxon>
        <taxon>Platyhelminthes</taxon>
        <taxon>Cestoda</taxon>
        <taxon>Eucestoda</taxon>
        <taxon>Diphyllobothriidea</taxon>
        <taxon>Diphyllobothriidae</taxon>
        <taxon>Dibothriocephalus</taxon>
    </lineage>
</organism>
<dbReference type="Gene3D" id="3.10.20.90">
    <property type="entry name" value="Phosphatidylinositol 3-kinase Catalytic Subunit, Chain A, domain 1"/>
    <property type="match status" value="1"/>
</dbReference>
<evidence type="ECO:0000313" key="3">
    <source>
        <dbReference type="Proteomes" id="UP000281553"/>
    </source>
</evidence>
<dbReference type="GO" id="GO:0005911">
    <property type="term" value="C:cell-cell junction"/>
    <property type="evidence" value="ECO:0007669"/>
    <property type="project" value="InterPro"/>
</dbReference>
<evidence type="ECO:0000313" key="2">
    <source>
        <dbReference type="EMBL" id="VDN11743.1"/>
    </source>
</evidence>
<dbReference type="InterPro" id="IPR028842">
    <property type="entry name" value="Afadin"/>
</dbReference>
<dbReference type="Pfam" id="PF00788">
    <property type="entry name" value="RA"/>
    <property type="match status" value="1"/>
</dbReference>
<dbReference type="OrthoDB" id="6260541at2759"/>
<accession>A0A3P7LLH6</accession>
<dbReference type="PANTHER" id="PTHR10398">
    <property type="entry name" value="AFADIN"/>
    <property type="match status" value="1"/>
</dbReference>
<keyword evidence="3" id="KW-1185">Reference proteome</keyword>
<dbReference type="EMBL" id="UYRU01052163">
    <property type="protein sequence ID" value="VDN11743.1"/>
    <property type="molecule type" value="Genomic_DNA"/>
</dbReference>
<sequence>MEFFGVVRFYFHGPDDKYHSKCVRISSFATARHLVNVLVEKFHPDLRQLKAGKYALYEYHPSSGGKVNSSFYLQLHATPSPDIELEAAAW</sequence>
<gene>
    <name evidence="2" type="ORF">DILT_LOCUS7574</name>
</gene>
<dbReference type="AlphaFoldDB" id="A0A3P7LLH6"/>
<protein>
    <recommendedName>
        <fullName evidence="1">Ras-associating domain-containing protein</fullName>
    </recommendedName>
</protein>